<keyword evidence="2" id="KW-1185">Reference proteome</keyword>
<reference evidence="1 2" key="1">
    <citation type="journal article" date="2023" name="Plants (Basel)">
        <title>Bridging the Gap: Combining Genomics and Transcriptomics Approaches to Understand Stylosanthes scabra, an Orphan Legume from the Brazilian Caatinga.</title>
        <authorList>
            <person name="Ferreira-Neto J.R.C."/>
            <person name="da Silva M.D."/>
            <person name="Binneck E."/>
            <person name="de Melo N.F."/>
            <person name="da Silva R.H."/>
            <person name="de Melo A.L.T.M."/>
            <person name="Pandolfi V."/>
            <person name="Bustamante F.O."/>
            <person name="Brasileiro-Vidal A.C."/>
            <person name="Benko-Iseppon A.M."/>
        </authorList>
    </citation>
    <scope>NUCLEOTIDE SEQUENCE [LARGE SCALE GENOMIC DNA]</scope>
    <source>
        <tissue evidence="1">Leaves</tissue>
    </source>
</reference>
<dbReference type="Proteomes" id="UP001341840">
    <property type="component" value="Unassembled WGS sequence"/>
</dbReference>
<sequence length="155" mass="17847">MATTELTFPYAVHRRRVVRVTPSPTANSIHQENELSLCRSRAVLRPSPPLKGPIHDSILYRCQKIISEIEPAMVVTRSNLPRSNSIRLLSPGVTGPRSMTLTIGPQNFMWSDFAKFVYSHLTSCDEPELKKKEKHRPLLTIVDRRDWWLTSIDRR</sequence>
<dbReference type="EMBL" id="JASCZI010061717">
    <property type="protein sequence ID" value="MED6139360.1"/>
    <property type="molecule type" value="Genomic_DNA"/>
</dbReference>
<name>A0ABU6SSX5_9FABA</name>
<protein>
    <submittedName>
        <fullName evidence="1">Uncharacterized protein</fullName>
    </submittedName>
</protein>
<evidence type="ECO:0000313" key="2">
    <source>
        <dbReference type="Proteomes" id="UP001341840"/>
    </source>
</evidence>
<proteinExistence type="predicted"/>
<gene>
    <name evidence="1" type="ORF">PIB30_083106</name>
</gene>
<comment type="caution">
    <text evidence="1">The sequence shown here is derived from an EMBL/GenBank/DDBJ whole genome shotgun (WGS) entry which is preliminary data.</text>
</comment>
<accession>A0ABU6SSX5</accession>
<organism evidence="1 2">
    <name type="scientific">Stylosanthes scabra</name>
    <dbReference type="NCBI Taxonomy" id="79078"/>
    <lineage>
        <taxon>Eukaryota</taxon>
        <taxon>Viridiplantae</taxon>
        <taxon>Streptophyta</taxon>
        <taxon>Embryophyta</taxon>
        <taxon>Tracheophyta</taxon>
        <taxon>Spermatophyta</taxon>
        <taxon>Magnoliopsida</taxon>
        <taxon>eudicotyledons</taxon>
        <taxon>Gunneridae</taxon>
        <taxon>Pentapetalae</taxon>
        <taxon>rosids</taxon>
        <taxon>fabids</taxon>
        <taxon>Fabales</taxon>
        <taxon>Fabaceae</taxon>
        <taxon>Papilionoideae</taxon>
        <taxon>50 kb inversion clade</taxon>
        <taxon>dalbergioids sensu lato</taxon>
        <taxon>Dalbergieae</taxon>
        <taxon>Pterocarpus clade</taxon>
        <taxon>Stylosanthes</taxon>
    </lineage>
</organism>
<evidence type="ECO:0000313" key="1">
    <source>
        <dbReference type="EMBL" id="MED6139360.1"/>
    </source>
</evidence>